<proteinExistence type="predicted"/>
<accession>A0A2P5YCW0</accession>
<gene>
    <name evidence="1" type="ORF">GOBAR_AA07206</name>
</gene>
<evidence type="ECO:0000313" key="1">
    <source>
        <dbReference type="EMBL" id="PPS13381.1"/>
    </source>
</evidence>
<evidence type="ECO:0008006" key="3">
    <source>
        <dbReference type="Google" id="ProtNLM"/>
    </source>
</evidence>
<name>A0A2P5YCW0_GOSBA</name>
<evidence type="ECO:0000313" key="2">
    <source>
        <dbReference type="Proteomes" id="UP000239757"/>
    </source>
</evidence>
<dbReference type="EMBL" id="KZ663356">
    <property type="protein sequence ID" value="PPS13381.1"/>
    <property type="molecule type" value="Genomic_DNA"/>
</dbReference>
<dbReference type="OrthoDB" id="995555at2759"/>
<organism evidence="1 2">
    <name type="scientific">Gossypium barbadense</name>
    <name type="common">Sea Island cotton</name>
    <name type="synonym">Hibiscus barbadensis</name>
    <dbReference type="NCBI Taxonomy" id="3634"/>
    <lineage>
        <taxon>Eukaryota</taxon>
        <taxon>Viridiplantae</taxon>
        <taxon>Streptophyta</taxon>
        <taxon>Embryophyta</taxon>
        <taxon>Tracheophyta</taxon>
        <taxon>Spermatophyta</taxon>
        <taxon>Magnoliopsida</taxon>
        <taxon>eudicotyledons</taxon>
        <taxon>Gunneridae</taxon>
        <taxon>Pentapetalae</taxon>
        <taxon>rosids</taxon>
        <taxon>malvids</taxon>
        <taxon>Malvales</taxon>
        <taxon>Malvaceae</taxon>
        <taxon>Malvoideae</taxon>
        <taxon>Gossypium</taxon>
    </lineage>
</organism>
<protein>
    <recommendedName>
        <fullName evidence="3">Zinc knuckle CX2CX4HX4C domain-containing protein</fullName>
    </recommendedName>
</protein>
<dbReference type="Proteomes" id="UP000239757">
    <property type="component" value="Unassembled WGS sequence"/>
</dbReference>
<dbReference type="AlphaFoldDB" id="A0A2P5YCW0"/>
<reference evidence="1 2" key="1">
    <citation type="submission" date="2015-01" db="EMBL/GenBank/DDBJ databases">
        <title>Genome of allotetraploid Gossypium barbadense reveals genomic plasticity and fiber elongation in cotton evolution.</title>
        <authorList>
            <person name="Chen X."/>
            <person name="Liu X."/>
            <person name="Zhao B."/>
            <person name="Zheng H."/>
            <person name="Hu Y."/>
            <person name="Lu G."/>
            <person name="Yang C."/>
            <person name="Chen J."/>
            <person name="Shan C."/>
            <person name="Zhang L."/>
            <person name="Zhou Y."/>
            <person name="Wang L."/>
            <person name="Guo W."/>
            <person name="Bai Y."/>
            <person name="Ruan J."/>
            <person name="Shangguan X."/>
            <person name="Mao Y."/>
            <person name="Jiang J."/>
            <person name="Zhu Y."/>
            <person name="Lei J."/>
            <person name="Kang H."/>
            <person name="Chen S."/>
            <person name="He X."/>
            <person name="Wang R."/>
            <person name="Wang Y."/>
            <person name="Chen J."/>
            <person name="Wang L."/>
            <person name="Yu S."/>
            <person name="Wang B."/>
            <person name="Wei J."/>
            <person name="Song S."/>
            <person name="Lu X."/>
            <person name="Gao Z."/>
            <person name="Gu W."/>
            <person name="Deng X."/>
            <person name="Ma D."/>
            <person name="Wang S."/>
            <person name="Liang W."/>
            <person name="Fang L."/>
            <person name="Cai C."/>
            <person name="Zhu X."/>
            <person name="Zhou B."/>
            <person name="Zhang Y."/>
            <person name="Chen Z."/>
            <person name="Xu S."/>
            <person name="Zhu R."/>
            <person name="Wang S."/>
            <person name="Zhang T."/>
            <person name="Zhao G."/>
        </authorList>
    </citation>
    <scope>NUCLEOTIDE SEQUENCE [LARGE SCALE GENOMIC DNA]</scope>
    <source>
        <strain evidence="2">cv. Xinhai21</strain>
        <tissue evidence="1">Leaf</tissue>
    </source>
</reference>
<sequence>MTVFINLDSSLVSQVSVNGEIQHVEYEALPTICFSCGKYRKVKYICPSLAMDPVSESRKKAAFEVPREAMIGTGVMAETTYGLSMMVEQKSWHGKSDFRGPKDKVTEKETLGSRFMALPVHKTVIGRGLNADFEAQVEFVNLAGVRVDGGASFDHGNVGLLTKKLGKRTLHIFGLNQVLFFYFGDF</sequence>